<dbReference type="AlphaFoldDB" id="A0A4P9X3H4"/>
<dbReference type="SMART" id="SM00353">
    <property type="entry name" value="HLH"/>
    <property type="match status" value="1"/>
</dbReference>
<dbReference type="SUPFAM" id="SSF47459">
    <property type="entry name" value="HLH, helix-loop-helix DNA-binding domain"/>
    <property type="match status" value="1"/>
</dbReference>
<dbReference type="Proteomes" id="UP000274922">
    <property type="component" value="Unassembled WGS sequence"/>
</dbReference>
<keyword evidence="4" id="KW-1185">Reference proteome</keyword>
<proteinExistence type="predicted"/>
<reference evidence="4" key="1">
    <citation type="journal article" date="2018" name="Nat. Microbiol.">
        <title>Leveraging single-cell genomics to expand the fungal tree of life.</title>
        <authorList>
            <person name="Ahrendt S.R."/>
            <person name="Quandt C.A."/>
            <person name="Ciobanu D."/>
            <person name="Clum A."/>
            <person name="Salamov A."/>
            <person name="Andreopoulos B."/>
            <person name="Cheng J.F."/>
            <person name="Woyke T."/>
            <person name="Pelin A."/>
            <person name="Henrissat B."/>
            <person name="Reynolds N.K."/>
            <person name="Benny G.L."/>
            <person name="Smith M.E."/>
            <person name="James T.Y."/>
            <person name="Grigoriev I.V."/>
        </authorList>
    </citation>
    <scope>NUCLEOTIDE SEQUENCE [LARGE SCALE GENOMIC DNA]</scope>
    <source>
        <strain evidence="4">ATCC 52028</strain>
    </source>
</reference>
<dbReference type="PANTHER" id="PTHR47336:SF2">
    <property type="entry name" value="TRANSCRIPTION FACTOR HMS1-RELATED"/>
    <property type="match status" value="1"/>
</dbReference>
<dbReference type="InterPro" id="IPR011598">
    <property type="entry name" value="bHLH_dom"/>
</dbReference>
<evidence type="ECO:0000256" key="1">
    <source>
        <dbReference type="SAM" id="MobiDB-lite"/>
    </source>
</evidence>
<dbReference type="PROSITE" id="PS50888">
    <property type="entry name" value="BHLH"/>
    <property type="match status" value="1"/>
</dbReference>
<feature type="compositionally biased region" description="Basic residues" evidence="1">
    <location>
        <begin position="1"/>
        <end position="13"/>
    </location>
</feature>
<dbReference type="Gene3D" id="4.10.280.10">
    <property type="entry name" value="Helix-loop-helix DNA-binding domain"/>
    <property type="match status" value="1"/>
</dbReference>
<feature type="non-terminal residue" evidence="3">
    <location>
        <position position="126"/>
    </location>
</feature>
<feature type="region of interest" description="Disordered" evidence="1">
    <location>
        <begin position="1"/>
        <end position="21"/>
    </location>
</feature>
<dbReference type="GO" id="GO:0046983">
    <property type="term" value="F:protein dimerization activity"/>
    <property type="evidence" value="ECO:0007669"/>
    <property type="project" value="InterPro"/>
</dbReference>
<feature type="domain" description="BHLH" evidence="2">
    <location>
        <begin position="8"/>
        <end position="112"/>
    </location>
</feature>
<protein>
    <recommendedName>
        <fullName evidence="2">BHLH domain-containing protein</fullName>
    </recommendedName>
</protein>
<evidence type="ECO:0000259" key="2">
    <source>
        <dbReference type="PROSITE" id="PS50888"/>
    </source>
</evidence>
<feature type="region of interest" description="Disordered" evidence="1">
    <location>
        <begin position="36"/>
        <end position="98"/>
    </location>
</feature>
<organism evidence="3 4">
    <name type="scientific">Caulochytrium protostelioides</name>
    <dbReference type="NCBI Taxonomy" id="1555241"/>
    <lineage>
        <taxon>Eukaryota</taxon>
        <taxon>Fungi</taxon>
        <taxon>Fungi incertae sedis</taxon>
        <taxon>Chytridiomycota</taxon>
        <taxon>Chytridiomycota incertae sedis</taxon>
        <taxon>Chytridiomycetes</taxon>
        <taxon>Caulochytriales</taxon>
        <taxon>Caulochytriaceae</taxon>
        <taxon>Caulochytrium</taxon>
    </lineage>
</organism>
<dbReference type="Pfam" id="PF00010">
    <property type="entry name" value="HLH"/>
    <property type="match status" value="1"/>
</dbReference>
<feature type="compositionally biased region" description="Gly residues" evidence="1">
    <location>
        <begin position="68"/>
        <end position="84"/>
    </location>
</feature>
<feature type="compositionally biased region" description="Acidic residues" evidence="1">
    <location>
        <begin position="52"/>
        <end position="63"/>
    </location>
</feature>
<dbReference type="STRING" id="1555241.A0A4P9X3H4"/>
<accession>A0A4P9X3H4</accession>
<dbReference type="InterPro" id="IPR036638">
    <property type="entry name" value="HLH_DNA-bd_sf"/>
</dbReference>
<dbReference type="PANTHER" id="PTHR47336">
    <property type="entry name" value="TRANSCRIPTION FACTOR HMS1-RELATED"/>
    <property type="match status" value="1"/>
</dbReference>
<dbReference type="EMBL" id="ML014273">
    <property type="protein sequence ID" value="RKO99587.1"/>
    <property type="molecule type" value="Genomic_DNA"/>
</dbReference>
<dbReference type="OrthoDB" id="2133190at2759"/>
<feature type="non-terminal residue" evidence="3">
    <location>
        <position position="1"/>
    </location>
</feature>
<gene>
    <name evidence="3" type="ORF">CXG81DRAFT_3558</name>
</gene>
<evidence type="ECO:0000313" key="4">
    <source>
        <dbReference type="Proteomes" id="UP000274922"/>
    </source>
</evidence>
<evidence type="ECO:0000313" key="3">
    <source>
        <dbReference type="EMBL" id="RKO99587.1"/>
    </source>
</evidence>
<dbReference type="InterPro" id="IPR052099">
    <property type="entry name" value="Regulatory_TF_Diverse"/>
</dbReference>
<sequence length="126" mass="13693">LTRGAKQQRKKAHNAIERRYRNNINHRIAELKSVVPALNGKHSARKPHFDANDDLYFEDEDDAHDGSATGGGGDGGSGGNGSGSGDPADASPARKLNKATILRKSTEYIVYLRNANQAMKHENELL</sequence>
<name>A0A4P9X3H4_9FUNG</name>